<keyword evidence="2" id="KW-0812">Transmembrane</keyword>
<feature type="region of interest" description="Disordered" evidence="1">
    <location>
        <begin position="1060"/>
        <end position="1081"/>
    </location>
</feature>
<dbReference type="VEuPathDB" id="VectorBase:LLONM1_008511"/>
<organism evidence="4">
    <name type="scientific">Lutzomyia longipalpis</name>
    <name type="common">Sand fly</name>
    <dbReference type="NCBI Taxonomy" id="7200"/>
    <lineage>
        <taxon>Eukaryota</taxon>
        <taxon>Metazoa</taxon>
        <taxon>Ecdysozoa</taxon>
        <taxon>Arthropoda</taxon>
        <taxon>Hexapoda</taxon>
        <taxon>Insecta</taxon>
        <taxon>Pterygota</taxon>
        <taxon>Neoptera</taxon>
        <taxon>Endopterygota</taxon>
        <taxon>Diptera</taxon>
        <taxon>Nematocera</taxon>
        <taxon>Psychodoidea</taxon>
        <taxon>Psychodidae</taxon>
        <taxon>Lutzomyia</taxon>
        <taxon>Lutzomyia</taxon>
    </lineage>
</organism>
<keyword evidence="2" id="KW-0472">Membrane</keyword>
<keyword evidence="2" id="KW-1133">Transmembrane helix</keyword>
<evidence type="ECO:0000256" key="1">
    <source>
        <dbReference type="SAM" id="MobiDB-lite"/>
    </source>
</evidence>
<keyword evidence="3" id="KW-0732">Signal</keyword>
<protein>
    <submittedName>
        <fullName evidence="4">Uncharacterized protein</fullName>
    </submittedName>
</protein>
<feature type="chain" id="PRO_5028974929" evidence="3">
    <location>
        <begin position="24"/>
        <end position="1490"/>
    </location>
</feature>
<reference evidence="4" key="1">
    <citation type="journal article" date="2020" name="BMC">
        <title>Leishmania infection induces a limited differential gene expression in the sand fly midgut.</title>
        <authorList>
            <person name="Coutinho-Abreu I.V."/>
            <person name="Serafim T.D."/>
            <person name="Meneses C."/>
            <person name="Kamhawi S."/>
            <person name="Oliveira F."/>
            <person name="Valenzuela J.G."/>
        </authorList>
    </citation>
    <scope>NUCLEOTIDE SEQUENCE</scope>
    <source>
        <strain evidence="4">Jacobina</strain>
        <tissue evidence="4">Midgut</tissue>
    </source>
</reference>
<feature type="compositionally biased region" description="Basic and acidic residues" evidence="1">
    <location>
        <begin position="931"/>
        <end position="947"/>
    </location>
</feature>
<feature type="region of interest" description="Disordered" evidence="1">
    <location>
        <begin position="869"/>
        <end position="960"/>
    </location>
</feature>
<feature type="compositionally biased region" description="Acidic residues" evidence="1">
    <location>
        <begin position="882"/>
        <end position="894"/>
    </location>
</feature>
<proteinExistence type="predicted"/>
<sequence>MGAMTEWVRGSFLFFATFSVCAAMPINGADSVRPGNWSAGTVLFAVLSFMGIGTLLGACLCCRRRKRGFEEFKNETPGSSETANRTEYPIFGALASNQRVGGGDLEETRPPNHVNADQTANICSNTTNNGSHSPQLIVNVNEVQTNHNNIMYAAPINHDFDNNNGPISPSDMENIENNNAGDYIANRNEIGVVVEPSINAINRNFVNSVPSHEDAIVHESCVVLDIEEVSSGVPKTQIDSDSMLPVISTKSQSFLENLDLRMEFGDAKGLPGRDKGECDGDVSDSDEGASGNSEIEEALMALHDAIADEDTCDINDEDDVSEEAKYEDVLETLAVENVERNGECRNAYEYHVDINEIEAAAAELVDSVLVESEKIVGSMREEMMQEIVDAMEKSTDSFEEAFFTNIHSNKFLQSTPSVTNKVTHIDLLGCQQQQRVLFDGENSSSETVNANDETFVKPTDGTFVKPSDGTFVKPTDGTFVCEGEANAPTIVVEREKDEVISVDLTTITPVNTPIEINSAYTVDSWYSQPSTSKAGHSGWFLHPQKTDEGEAEAADGAKNDETFKKATGNETFEVLTGDDEDDDEEDDGRNLDVTFDALRRQLEQVLPHAQGMMNPINFSDDEENFQDNRGEVFPDFVLEGASNVQSAKEIIINYQRRPLSPIAEESEDETTFKTFVMNEAKYQDSTSTGCMETGEAIMGVSKTLMASNDTLFNFEDTLGDRDDQFSPQVEKKNLQSSGIVSPVYVPPPEKKAMSLELNLTRTIEVNDLCSPEGAKTFSEDHISSDLDPDATCTTNTIEGETCISIGGIPSTTTLVEDDERISEISEPDWNSDLTSTDVAGKEGNQEVDRNSLMDVDEIDVEEINSTLGILTNGDKNNKLSETESDNDTVKDDEDSSKSPHPVKVVENGGGDGEENGDKRDDPPQHSTEILQAKDTDGKSISRYEGNRKSPPPMQAGGGKVASANHVTLATTDMLVKDLSMNKFWGESTPVIYNKHPIANYSIYEIADYDGLGEESGVILSEGQCLSGEEDPWSSSVMGQQNALSDIRYSVPACEMMSTSFNGDEWDSDGNAVDDEDDSNSSEEFMYLKGLSAAETEKMYEKEVEKDTTSLNGPCETEIWAKHQDKVPVHRSLDNSESPPLNSEDCSSDVEGEFIPSCWDSMALPARSAMKSPDKSSSEDDSVGGKNRRNVIFKVQMYHSVYEYPREVVPLSPAYSEPKVWNHHRDNLQSSKFNAEAIDLDGFMVSSSTRPFHNSQFQAQCNTWPSDSDFSWSQLQDGEDEDVKYTNYSSMPIDWPKSLSDLSRQEENLRGSDHVYGHEDDGEGVATAELCESTSLGDLCHQKPLLRLPLTTVNVSTVGEGEDDVEEEVEKQKNAEILEEKTDGDNFILPTPSCTGSMDSLSSSSGSDRPMSFTTFGKTMHSESFEDSLTSSRDGSGDGNNLPDGDMIVSREDLINEVERRSQKVNHDRSTRISDSTDEDSGIESVSRIIK</sequence>
<accession>A0A7G3AV89</accession>
<feature type="compositionally biased region" description="Basic and acidic residues" evidence="1">
    <location>
        <begin position="839"/>
        <end position="851"/>
    </location>
</feature>
<dbReference type="EMBL" id="GITU01007331">
    <property type="protein sequence ID" value="MBC1176034.1"/>
    <property type="molecule type" value="Transcribed_RNA"/>
</dbReference>
<evidence type="ECO:0000256" key="3">
    <source>
        <dbReference type="SAM" id="SignalP"/>
    </source>
</evidence>
<evidence type="ECO:0000256" key="2">
    <source>
        <dbReference type="SAM" id="Phobius"/>
    </source>
</evidence>
<feature type="region of interest" description="Disordered" evidence="1">
    <location>
        <begin position="266"/>
        <end position="290"/>
    </location>
</feature>
<evidence type="ECO:0000313" key="4">
    <source>
        <dbReference type="EMBL" id="MBC1176034.1"/>
    </source>
</evidence>
<feature type="transmembrane region" description="Helical" evidence="2">
    <location>
        <begin position="38"/>
        <end position="62"/>
    </location>
</feature>
<feature type="region of interest" description="Disordered" evidence="1">
    <location>
        <begin position="818"/>
        <end position="853"/>
    </location>
</feature>
<feature type="compositionally biased region" description="Low complexity" evidence="1">
    <location>
        <begin position="1392"/>
        <end position="1411"/>
    </location>
</feature>
<feature type="signal peptide" evidence="3">
    <location>
        <begin position="1"/>
        <end position="23"/>
    </location>
</feature>
<feature type="compositionally biased region" description="Basic and acidic residues" evidence="1">
    <location>
        <begin position="1448"/>
        <end position="1471"/>
    </location>
</feature>
<feature type="compositionally biased region" description="Acidic residues" evidence="1">
    <location>
        <begin position="1063"/>
        <end position="1080"/>
    </location>
</feature>
<name>A0A7G3AV89_LUTLO</name>
<feature type="region of interest" description="Disordered" evidence="1">
    <location>
        <begin position="1375"/>
        <end position="1490"/>
    </location>
</feature>
<feature type="region of interest" description="Disordered" evidence="1">
    <location>
        <begin position="1165"/>
        <end position="1184"/>
    </location>
</feature>
<feature type="compositionally biased region" description="Basic and acidic residues" evidence="1">
    <location>
        <begin position="266"/>
        <end position="278"/>
    </location>
</feature>